<dbReference type="AlphaFoldDB" id="A0A0F9KSI3"/>
<organism evidence="2">
    <name type="scientific">marine sediment metagenome</name>
    <dbReference type="NCBI Taxonomy" id="412755"/>
    <lineage>
        <taxon>unclassified sequences</taxon>
        <taxon>metagenomes</taxon>
        <taxon>ecological metagenomes</taxon>
    </lineage>
</organism>
<sequence length="61" mass="6782">MEIKEALGNLDMACAEFKGTRTDHVALQQSMQVVTKALEPPKEKIIPKDVTDEKKEPDGNN</sequence>
<comment type="caution">
    <text evidence="2">The sequence shown here is derived from an EMBL/GenBank/DDBJ whole genome shotgun (WGS) entry which is preliminary data.</text>
</comment>
<feature type="compositionally biased region" description="Basic and acidic residues" evidence="1">
    <location>
        <begin position="39"/>
        <end position="61"/>
    </location>
</feature>
<dbReference type="EMBL" id="LAZR01012798">
    <property type="protein sequence ID" value="KKM25053.1"/>
    <property type="molecule type" value="Genomic_DNA"/>
</dbReference>
<protein>
    <submittedName>
        <fullName evidence="2">Uncharacterized protein</fullName>
    </submittedName>
</protein>
<feature type="region of interest" description="Disordered" evidence="1">
    <location>
        <begin position="38"/>
        <end position="61"/>
    </location>
</feature>
<evidence type="ECO:0000313" key="2">
    <source>
        <dbReference type="EMBL" id="KKM25053.1"/>
    </source>
</evidence>
<gene>
    <name evidence="2" type="ORF">LCGC14_1598900</name>
</gene>
<accession>A0A0F9KSI3</accession>
<name>A0A0F9KSI3_9ZZZZ</name>
<proteinExistence type="predicted"/>
<reference evidence="2" key="1">
    <citation type="journal article" date="2015" name="Nature">
        <title>Complex archaea that bridge the gap between prokaryotes and eukaryotes.</title>
        <authorList>
            <person name="Spang A."/>
            <person name="Saw J.H."/>
            <person name="Jorgensen S.L."/>
            <person name="Zaremba-Niedzwiedzka K."/>
            <person name="Martijn J."/>
            <person name="Lind A.E."/>
            <person name="van Eijk R."/>
            <person name="Schleper C."/>
            <person name="Guy L."/>
            <person name="Ettema T.J."/>
        </authorList>
    </citation>
    <scope>NUCLEOTIDE SEQUENCE</scope>
</reference>
<evidence type="ECO:0000256" key="1">
    <source>
        <dbReference type="SAM" id="MobiDB-lite"/>
    </source>
</evidence>